<evidence type="ECO:0000256" key="3">
    <source>
        <dbReference type="ARBA" id="ARBA00022727"/>
    </source>
</evidence>
<keyword evidence="3 9" id="KW-0545">Nucleotide biosynthesis</keyword>
<dbReference type="Pfam" id="PF14572">
    <property type="entry name" value="Pribosyl_synth"/>
    <property type="match status" value="1"/>
</dbReference>
<feature type="active site" evidence="9">
    <location>
        <position position="192"/>
    </location>
</feature>
<dbReference type="InterPro" id="IPR029057">
    <property type="entry name" value="PRTase-like"/>
</dbReference>
<evidence type="ECO:0000256" key="5">
    <source>
        <dbReference type="ARBA" id="ARBA00022777"/>
    </source>
</evidence>
<comment type="cofactor">
    <cofactor evidence="9">
        <name>Mg(2+)</name>
        <dbReference type="ChEBI" id="CHEBI:18420"/>
    </cofactor>
    <text evidence="9">Binds 2 Mg(2+) ions per subunit.</text>
</comment>
<dbReference type="SMART" id="SM01400">
    <property type="entry name" value="Pribosyltran_N"/>
    <property type="match status" value="1"/>
</dbReference>
<keyword evidence="9" id="KW-0963">Cytoplasm</keyword>
<reference evidence="11" key="1">
    <citation type="journal article" date="2020" name="mSystems">
        <title>Genome- and Community-Level Interaction Insights into Carbon Utilization and Element Cycling Functions of Hydrothermarchaeota in Hydrothermal Sediment.</title>
        <authorList>
            <person name="Zhou Z."/>
            <person name="Liu Y."/>
            <person name="Xu W."/>
            <person name="Pan J."/>
            <person name="Luo Z.H."/>
            <person name="Li M."/>
        </authorList>
    </citation>
    <scope>NUCLEOTIDE SEQUENCE [LARGE SCALE GENOMIC DNA]</scope>
    <source>
        <strain evidence="11">SpSt-906</strain>
    </source>
</reference>
<feature type="binding site" evidence="9">
    <location>
        <begin position="36"/>
        <end position="38"/>
    </location>
    <ligand>
        <name>ATP</name>
        <dbReference type="ChEBI" id="CHEBI:30616"/>
    </ligand>
</feature>
<evidence type="ECO:0000256" key="8">
    <source>
        <dbReference type="ARBA" id="ARBA00049535"/>
    </source>
</evidence>
<evidence type="ECO:0000256" key="9">
    <source>
        <dbReference type="HAMAP-Rule" id="MF_00583"/>
    </source>
</evidence>
<dbReference type="PANTHER" id="PTHR10210">
    <property type="entry name" value="RIBOSE-PHOSPHATE DIPHOSPHOKINASE FAMILY MEMBER"/>
    <property type="match status" value="1"/>
</dbReference>
<feature type="binding site" evidence="9">
    <location>
        <position position="128"/>
    </location>
    <ligand>
        <name>Mg(2+)</name>
        <dbReference type="ChEBI" id="CHEBI:18420"/>
    </ligand>
</feature>
<comment type="caution">
    <text evidence="9">Lacks conserved residue(s) required for the propagation of feature annotation.</text>
</comment>
<comment type="function">
    <text evidence="9">Involved in the biosynthesis of the central metabolite phospho-alpha-D-ribosyl-1-pyrophosphate (PRPP) via the transfer of pyrophosphoryl group from ATP to 1-hydroxyl of ribose-5-phosphate (Rib-5-P).</text>
</comment>
<feature type="binding site" evidence="9">
    <location>
        <begin position="94"/>
        <end position="95"/>
    </location>
    <ligand>
        <name>ATP</name>
        <dbReference type="ChEBI" id="CHEBI:30616"/>
    </ligand>
</feature>
<feature type="binding site" evidence="9">
    <location>
        <position position="194"/>
    </location>
    <ligand>
        <name>D-ribose 5-phosphate</name>
        <dbReference type="ChEBI" id="CHEBI:78346"/>
    </ligand>
</feature>
<keyword evidence="4 9" id="KW-0547">Nucleotide-binding</keyword>
<dbReference type="GO" id="GO:0000287">
    <property type="term" value="F:magnesium ion binding"/>
    <property type="evidence" value="ECO:0007669"/>
    <property type="project" value="UniProtKB-UniRule"/>
</dbReference>
<dbReference type="GO" id="GO:0006015">
    <property type="term" value="P:5-phosphoribose 1-diphosphate biosynthetic process"/>
    <property type="evidence" value="ECO:0007669"/>
    <property type="project" value="UniProtKB-UniRule"/>
</dbReference>
<dbReference type="SUPFAM" id="SSF53271">
    <property type="entry name" value="PRTase-like"/>
    <property type="match status" value="1"/>
</dbReference>
<evidence type="ECO:0000256" key="6">
    <source>
        <dbReference type="ARBA" id="ARBA00022840"/>
    </source>
</evidence>
<accession>A0A7C3YNU6</accession>
<dbReference type="Pfam" id="PF13793">
    <property type="entry name" value="Pribosyltran_N"/>
    <property type="match status" value="1"/>
</dbReference>
<dbReference type="GO" id="GO:0006164">
    <property type="term" value="P:purine nucleotide biosynthetic process"/>
    <property type="evidence" value="ECO:0007669"/>
    <property type="project" value="TreeGrafter"/>
</dbReference>
<evidence type="ECO:0000256" key="2">
    <source>
        <dbReference type="ARBA" id="ARBA00022723"/>
    </source>
</evidence>
<dbReference type="EMBL" id="DTMQ01000003">
    <property type="protein sequence ID" value="HGE98511.1"/>
    <property type="molecule type" value="Genomic_DNA"/>
</dbReference>
<keyword evidence="7 9" id="KW-0460">Magnesium</keyword>
<dbReference type="GO" id="GO:0005524">
    <property type="term" value="F:ATP binding"/>
    <property type="evidence" value="ECO:0007669"/>
    <property type="project" value="UniProtKB-KW"/>
</dbReference>
<dbReference type="FunFam" id="3.40.50.2020:FF:000007">
    <property type="entry name" value="Ribose-phosphate pyrophosphokinase"/>
    <property type="match status" value="1"/>
</dbReference>
<dbReference type="GO" id="GO:0005737">
    <property type="term" value="C:cytoplasm"/>
    <property type="evidence" value="ECO:0007669"/>
    <property type="project" value="UniProtKB-SubCell"/>
</dbReference>
<dbReference type="InterPro" id="IPR000836">
    <property type="entry name" value="PRTase_dom"/>
</dbReference>
<keyword evidence="1 9" id="KW-0808">Transferase</keyword>
<dbReference type="InterPro" id="IPR037515">
    <property type="entry name" value="Rib-P_diPkinase_bac"/>
</dbReference>
<dbReference type="AlphaFoldDB" id="A0A7C3YNU6"/>
<dbReference type="NCBIfam" id="NF002320">
    <property type="entry name" value="PRK01259.1"/>
    <property type="match status" value="1"/>
</dbReference>
<organism evidence="11">
    <name type="scientific">candidate division WOR-3 bacterium</name>
    <dbReference type="NCBI Taxonomy" id="2052148"/>
    <lineage>
        <taxon>Bacteria</taxon>
        <taxon>Bacteria division WOR-3</taxon>
    </lineage>
</organism>
<dbReference type="Gene3D" id="3.40.50.2020">
    <property type="match status" value="2"/>
</dbReference>
<comment type="subunit">
    <text evidence="9">Homohexamer.</text>
</comment>
<sequence>MPLKVIAGRRGITLAKKICRILNLPICETEIRNFADGEIFVRIKESVRGSDVFVIQSTPPPADNIWELLLIIDALKRASAERITAVIPYFGYARQDRKDEPRVPISAKLHADLLEKAGASRILTMELHAEQIQGFFNIPVDHLYSANVFVEYFKNRNLNNYVVVSPDTGGVKRTRAFAQRLRKKIPMAIIDKRREKVTRKKGKEETVEVMNLIGDVNKKSCIIFDDIISTGETLIKAANFLKDNGAEEIIACAAHALLAENCPERLLGSPLSEILVSDTIDLPKEKLNEKIKVLSVAPLFAEAIRRIHKGMSVASLFS</sequence>
<dbReference type="PANTHER" id="PTHR10210:SF41">
    <property type="entry name" value="RIBOSE-PHOSPHATE PYROPHOSPHOKINASE 1, CHLOROPLASTIC"/>
    <property type="match status" value="1"/>
</dbReference>
<proteinExistence type="inferred from homology"/>
<protein>
    <recommendedName>
        <fullName evidence="9">Ribose-phosphate pyrophosphokinase</fullName>
        <shortName evidence="9">RPPK</shortName>
        <ecNumber evidence="9">2.7.6.1</ecNumber>
    </recommendedName>
    <alternativeName>
        <fullName evidence="9">5-phospho-D-ribosyl alpha-1-diphosphate synthase</fullName>
    </alternativeName>
    <alternativeName>
        <fullName evidence="9">Phosphoribosyl diphosphate synthase</fullName>
    </alternativeName>
    <alternativeName>
        <fullName evidence="9">Phosphoribosyl pyrophosphate synthase</fullName>
        <shortName evidence="9">P-Rib-PP synthase</shortName>
        <shortName evidence="9">PRPP synthase</shortName>
        <shortName evidence="9">PRPPase</shortName>
    </alternativeName>
</protein>
<gene>
    <name evidence="9" type="primary">prs</name>
    <name evidence="11" type="ORF">ENX07_00300</name>
</gene>
<name>A0A7C3YNU6_UNCW3</name>
<evidence type="ECO:0000256" key="7">
    <source>
        <dbReference type="ARBA" id="ARBA00022842"/>
    </source>
</evidence>
<dbReference type="GO" id="GO:0002189">
    <property type="term" value="C:ribose phosphate diphosphokinase complex"/>
    <property type="evidence" value="ECO:0007669"/>
    <property type="project" value="TreeGrafter"/>
</dbReference>
<evidence type="ECO:0000259" key="10">
    <source>
        <dbReference type="Pfam" id="PF13793"/>
    </source>
</evidence>
<evidence type="ECO:0000256" key="1">
    <source>
        <dbReference type="ARBA" id="ARBA00022679"/>
    </source>
</evidence>
<comment type="catalytic activity">
    <reaction evidence="8 9">
        <text>D-ribose 5-phosphate + ATP = 5-phospho-alpha-D-ribose 1-diphosphate + AMP + H(+)</text>
        <dbReference type="Rhea" id="RHEA:15609"/>
        <dbReference type="ChEBI" id="CHEBI:15378"/>
        <dbReference type="ChEBI" id="CHEBI:30616"/>
        <dbReference type="ChEBI" id="CHEBI:58017"/>
        <dbReference type="ChEBI" id="CHEBI:78346"/>
        <dbReference type="ChEBI" id="CHEBI:456215"/>
        <dbReference type="EC" id="2.7.6.1"/>
    </reaction>
</comment>
<evidence type="ECO:0000313" key="11">
    <source>
        <dbReference type="EMBL" id="HGE98511.1"/>
    </source>
</evidence>
<dbReference type="NCBIfam" id="TIGR01251">
    <property type="entry name" value="ribP_PPkin"/>
    <property type="match status" value="1"/>
</dbReference>
<comment type="subcellular location">
    <subcellularLocation>
        <location evidence="9">Cytoplasm</location>
    </subcellularLocation>
</comment>
<dbReference type="CDD" id="cd06223">
    <property type="entry name" value="PRTases_typeI"/>
    <property type="match status" value="1"/>
</dbReference>
<keyword evidence="2 9" id="KW-0479">Metal-binding</keyword>
<feature type="domain" description="Ribose-phosphate pyrophosphokinase N-terminal" evidence="10">
    <location>
        <begin position="3"/>
        <end position="118"/>
    </location>
</feature>
<dbReference type="GO" id="GO:0004749">
    <property type="term" value="F:ribose phosphate diphosphokinase activity"/>
    <property type="evidence" value="ECO:0007669"/>
    <property type="project" value="UniProtKB-UniRule"/>
</dbReference>
<dbReference type="EC" id="2.7.6.1" evidence="9"/>
<comment type="caution">
    <text evidence="11">The sequence shown here is derived from an EMBL/GenBank/DDBJ whole genome shotgun (WGS) entry which is preliminary data.</text>
</comment>
<dbReference type="InterPro" id="IPR005946">
    <property type="entry name" value="Rib-P_diPkinase"/>
</dbReference>
<dbReference type="HAMAP" id="MF_00583_B">
    <property type="entry name" value="RibP_PPkinase_B"/>
    <property type="match status" value="1"/>
</dbReference>
<feature type="binding site" evidence="9">
    <location>
        <position position="167"/>
    </location>
    <ligand>
        <name>Mg(2+)</name>
        <dbReference type="ChEBI" id="CHEBI:18420"/>
    </ligand>
</feature>
<keyword evidence="5 9" id="KW-0418">Kinase</keyword>
<comment type="pathway">
    <text evidence="9">Metabolic intermediate biosynthesis; 5-phospho-alpha-D-ribose 1-diphosphate biosynthesis; 5-phospho-alpha-D-ribose 1-diphosphate from D-ribose 5-phosphate (route I): step 1/1.</text>
</comment>
<feature type="binding site" evidence="9">
    <location>
        <position position="225"/>
    </location>
    <ligand>
        <name>D-ribose 5-phosphate</name>
        <dbReference type="ChEBI" id="CHEBI:78346"/>
    </ligand>
</feature>
<dbReference type="UniPathway" id="UPA00087">
    <property type="reaction ID" value="UER00172"/>
</dbReference>
<dbReference type="InterPro" id="IPR029099">
    <property type="entry name" value="Pribosyltran_N"/>
</dbReference>
<dbReference type="GO" id="GO:0016301">
    <property type="term" value="F:kinase activity"/>
    <property type="evidence" value="ECO:0007669"/>
    <property type="project" value="UniProtKB-KW"/>
</dbReference>
<comment type="similarity">
    <text evidence="9">Belongs to the ribose-phosphate pyrophosphokinase family. Class I subfamily.</text>
</comment>
<keyword evidence="6 9" id="KW-0067">ATP-binding</keyword>
<evidence type="ECO:0000256" key="4">
    <source>
        <dbReference type="ARBA" id="ARBA00022741"/>
    </source>
</evidence>